<gene>
    <name evidence="2" type="ORF">KO508_03850</name>
</gene>
<accession>A0ABS6A522</accession>
<keyword evidence="3" id="KW-1185">Reference proteome</keyword>
<protein>
    <recommendedName>
        <fullName evidence="4">Lipoprotein</fullName>
    </recommendedName>
</protein>
<name>A0ABS6A522_9GAMM</name>
<keyword evidence="1" id="KW-0732">Signal</keyword>
<feature type="chain" id="PRO_5046268691" description="Lipoprotein" evidence="1">
    <location>
        <begin position="23"/>
        <end position="163"/>
    </location>
</feature>
<dbReference type="EMBL" id="JAHKPV010000001">
    <property type="protein sequence ID" value="MBU2873134.1"/>
    <property type="molecule type" value="Genomic_DNA"/>
</dbReference>
<evidence type="ECO:0000256" key="1">
    <source>
        <dbReference type="SAM" id="SignalP"/>
    </source>
</evidence>
<sequence>MKLLRSSITLGLALLISACASADTATHPLVEAWHAGKAIVITTSPNPDNTDETYGDFAHYLNNFAASAGDHWAFFALDPQASPPKLPIEFGFTLTHYSVVFIKQNEAQGYVYPGPILEPQVYDFVQRQFEGREIPDYLYQFSPDEVQVDFEEENGLLRVDTKT</sequence>
<evidence type="ECO:0008006" key="4">
    <source>
        <dbReference type="Google" id="ProtNLM"/>
    </source>
</evidence>
<reference evidence="2 3" key="1">
    <citation type="submission" date="2021-05" db="EMBL/GenBank/DDBJ databases">
        <title>Draft genomes of bacteria isolated from model marine particles.</title>
        <authorList>
            <person name="Datta M.S."/>
            <person name="Schwartzman J.A."/>
            <person name="Enke T.N."/>
            <person name="Saavedra J."/>
            <person name="Cermak N."/>
            <person name="Cordero O.X."/>
        </authorList>
    </citation>
    <scope>NUCLEOTIDE SEQUENCE [LARGE SCALE GENOMIC DNA]</scope>
    <source>
        <strain evidence="2 3">D2M19</strain>
    </source>
</reference>
<proteinExistence type="predicted"/>
<evidence type="ECO:0000313" key="2">
    <source>
        <dbReference type="EMBL" id="MBU2873134.1"/>
    </source>
</evidence>
<dbReference type="RefSeq" id="WP_216006984.1">
    <property type="nucleotide sequence ID" value="NZ_JAHKPV010000001.1"/>
</dbReference>
<dbReference type="Proteomes" id="UP000753376">
    <property type="component" value="Unassembled WGS sequence"/>
</dbReference>
<dbReference type="PROSITE" id="PS51257">
    <property type="entry name" value="PROKAR_LIPOPROTEIN"/>
    <property type="match status" value="1"/>
</dbReference>
<comment type="caution">
    <text evidence="2">The sequence shown here is derived from an EMBL/GenBank/DDBJ whole genome shotgun (WGS) entry which is preliminary data.</text>
</comment>
<organism evidence="2 3">
    <name type="scientific">Marinobacter salexigens</name>
    <dbReference type="NCBI Taxonomy" id="1925763"/>
    <lineage>
        <taxon>Bacteria</taxon>
        <taxon>Pseudomonadati</taxon>
        <taxon>Pseudomonadota</taxon>
        <taxon>Gammaproteobacteria</taxon>
        <taxon>Pseudomonadales</taxon>
        <taxon>Marinobacteraceae</taxon>
        <taxon>Marinobacter</taxon>
    </lineage>
</organism>
<feature type="signal peptide" evidence="1">
    <location>
        <begin position="1"/>
        <end position="22"/>
    </location>
</feature>
<evidence type="ECO:0000313" key="3">
    <source>
        <dbReference type="Proteomes" id="UP000753376"/>
    </source>
</evidence>